<keyword evidence="3" id="KW-1185">Reference proteome</keyword>
<dbReference type="Proteomes" id="UP000677803">
    <property type="component" value="Unassembled WGS sequence"/>
</dbReference>
<accession>A0A8S4AXB5</accession>
<feature type="region of interest" description="Disordered" evidence="1">
    <location>
        <begin position="163"/>
        <end position="187"/>
    </location>
</feature>
<evidence type="ECO:0000256" key="1">
    <source>
        <dbReference type="SAM" id="MobiDB-lite"/>
    </source>
</evidence>
<proteinExistence type="predicted"/>
<name>A0A8S4AXB5_9TELE</name>
<organism evidence="2 3">
    <name type="scientific">Menidia menidia</name>
    <name type="common">Atlantic silverside</name>
    <dbReference type="NCBI Taxonomy" id="238744"/>
    <lineage>
        <taxon>Eukaryota</taxon>
        <taxon>Metazoa</taxon>
        <taxon>Chordata</taxon>
        <taxon>Craniata</taxon>
        <taxon>Vertebrata</taxon>
        <taxon>Euteleostomi</taxon>
        <taxon>Actinopterygii</taxon>
        <taxon>Neopterygii</taxon>
        <taxon>Teleostei</taxon>
        <taxon>Neoteleostei</taxon>
        <taxon>Acanthomorphata</taxon>
        <taxon>Ovalentaria</taxon>
        <taxon>Atherinomorphae</taxon>
        <taxon>Atheriniformes</taxon>
        <taxon>Atherinopsidae</taxon>
        <taxon>Menidiinae</taxon>
        <taxon>Menidia</taxon>
    </lineage>
</organism>
<evidence type="ECO:0000313" key="2">
    <source>
        <dbReference type="EMBL" id="CAG5896369.1"/>
    </source>
</evidence>
<gene>
    <name evidence="2" type="ORF">MMEN_LOCUS7459</name>
</gene>
<reference evidence="2" key="1">
    <citation type="submission" date="2021-05" db="EMBL/GenBank/DDBJ databases">
        <authorList>
            <person name="Tigano A."/>
        </authorList>
    </citation>
    <scope>NUCLEOTIDE SEQUENCE</scope>
</reference>
<comment type="caution">
    <text evidence="2">The sequence shown here is derived from an EMBL/GenBank/DDBJ whole genome shotgun (WGS) entry which is preliminary data.</text>
</comment>
<sequence>MKESTKTGKSVHDLCDGRPMFRLQVRLRLLPRAPCLFDETVKHMRDFICQRLTAAAEEIFTEFEKTVVHYEEEIDRQRRLLEITLSPREQLHRIDLKFEKIIYDIHKKKVAQRIFLQGFWPQGSQETHWFHSHVAPPDAGVPVQVDLSSAICLVGGGGAEHHSSLIRGSGSQGDHLSRPQSGHHHLNGLVKQTWGPWQQSQSHLKPLRIYKL</sequence>
<dbReference type="AlphaFoldDB" id="A0A8S4AXB5"/>
<protein>
    <submittedName>
        <fullName evidence="2">(Atlantic silverside) hypothetical protein</fullName>
    </submittedName>
</protein>
<dbReference type="EMBL" id="CAJRST010007779">
    <property type="protein sequence ID" value="CAG5896369.1"/>
    <property type="molecule type" value="Genomic_DNA"/>
</dbReference>
<dbReference type="OrthoDB" id="654211at2759"/>
<evidence type="ECO:0000313" key="3">
    <source>
        <dbReference type="Proteomes" id="UP000677803"/>
    </source>
</evidence>